<dbReference type="PANTHER" id="PTHR38011">
    <property type="entry name" value="DIHYDROFOLATE REDUCTASE FAMILY PROTEIN (AFU_ORTHOLOGUE AFUA_8G06820)"/>
    <property type="match status" value="1"/>
</dbReference>
<evidence type="ECO:0000256" key="3">
    <source>
        <dbReference type="ARBA" id="ARBA00023002"/>
    </source>
</evidence>
<reference evidence="6" key="1">
    <citation type="journal article" date="2015" name="Chem. Biol.">
        <title>Structure, bioactivity, and resistance mechanism of streptomonomicin, an unusual lasso Peptide from an understudied halophilic actinomycete.</title>
        <authorList>
            <person name="Metelev M."/>
            <person name="Tietz J.I."/>
            <person name="Melby J.O."/>
            <person name="Blair P.M."/>
            <person name="Zhu L."/>
            <person name="Livnat I."/>
            <person name="Severinov K."/>
            <person name="Mitchell D.A."/>
        </authorList>
    </citation>
    <scope>NUCLEOTIDE SEQUENCE [LARGE SCALE GENOMIC DNA]</scope>
    <source>
        <strain evidence="6">YIM 90003</strain>
    </source>
</reference>
<feature type="domain" description="Bacterial bifunctional deaminase-reductase C-terminal" evidence="4">
    <location>
        <begin position="41"/>
        <end position="234"/>
    </location>
</feature>
<dbReference type="GO" id="GO:0009231">
    <property type="term" value="P:riboflavin biosynthetic process"/>
    <property type="evidence" value="ECO:0007669"/>
    <property type="project" value="InterPro"/>
</dbReference>
<dbReference type="Proteomes" id="UP000031675">
    <property type="component" value="Unassembled WGS sequence"/>
</dbReference>
<name>A0A0C2FLZ3_9ACTN</name>
<dbReference type="OrthoDB" id="5243299at2"/>
<evidence type="ECO:0000256" key="2">
    <source>
        <dbReference type="ARBA" id="ARBA00022857"/>
    </source>
</evidence>
<dbReference type="EMBL" id="JROO01000004">
    <property type="protein sequence ID" value="KII00375.1"/>
    <property type="molecule type" value="Genomic_DNA"/>
</dbReference>
<dbReference type="InterPro" id="IPR002734">
    <property type="entry name" value="RibDG_C"/>
</dbReference>
<evidence type="ECO:0000256" key="1">
    <source>
        <dbReference type="ARBA" id="ARBA00005104"/>
    </source>
</evidence>
<sequence length="256" mass="27349">MTSASLYAAGQGPRFRALLPHPQADADIVAAYAYPDGLTRPWLRANMVSSADGGAWGPSGRTVDLSSPPDRAVMSVLRGQADVVLAGAATARIEGYRPVRPRELWGDLREGRTETPPLAVVTRTLDVHPDVLKGAPPQSRTIVITTESAPADRRREAAQTADVVVAGREWVRPEAALDALAERGLYRVLTEGGPHLLAEFAAAGLLDELCLTLSPRLLGPASARIVAGDAPSHTRDLHMEGLLESEGSLFIRYTRP</sequence>
<comment type="caution">
    <text evidence="5">The sequence shown here is derived from an EMBL/GenBank/DDBJ whole genome shotgun (WGS) entry which is preliminary data.</text>
</comment>
<keyword evidence="3" id="KW-0560">Oxidoreductase</keyword>
<dbReference type="STRING" id="183763.LP52_02180"/>
<dbReference type="InterPro" id="IPR024072">
    <property type="entry name" value="DHFR-like_dom_sf"/>
</dbReference>
<dbReference type="SUPFAM" id="SSF53597">
    <property type="entry name" value="Dihydrofolate reductase-like"/>
    <property type="match status" value="1"/>
</dbReference>
<dbReference type="Gene3D" id="3.40.430.10">
    <property type="entry name" value="Dihydrofolate Reductase, subunit A"/>
    <property type="match status" value="1"/>
</dbReference>
<proteinExistence type="predicted"/>
<dbReference type="AlphaFoldDB" id="A0A0C2FLZ3"/>
<organism evidence="5 6">
    <name type="scientific">Streptomonospora alba</name>
    <dbReference type="NCBI Taxonomy" id="183763"/>
    <lineage>
        <taxon>Bacteria</taxon>
        <taxon>Bacillati</taxon>
        <taxon>Actinomycetota</taxon>
        <taxon>Actinomycetes</taxon>
        <taxon>Streptosporangiales</taxon>
        <taxon>Nocardiopsidaceae</taxon>
        <taxon>Streptomonospora</taxon>
    </lineage>
</organism>
<comment type="pathway">
    <text evidence="1">Cofactor biosynthesis; riboflavin biosynthesis.</text>
</comment>
<evidence type="ECO:0000259" key="4">
    <source>
        <dbReference type="Pfam" id="PF01872"/>
    </source>
</evidence>
<protein>
    <submittedName>
        <fullName evidence="5">Reductase</fullName>
    </submittedName>
</protein>
<evidence type="ECO:0000313" key="5">
    <source>
        <dbReference type="EMBL" id="KII00375.1"/>
    </source>
</evidence>
<evidence type="ECO:0000313" key="6">
    <source>
        <dbReference type="Proteomes" id="UP000031675"/>
    </source>
</evidence>
<dbReference type="Pfam" id="PF01872">
    <property type="entry name" value="RibD_C"/>
    <property type="match status" value="1"/>
</dbReference>
<keyword evidence="6" id="KW-1185">Reference proteome</keyword>
<keyword evidence="2" id="KW-0521">NADP</keyword>
<gene>
    <name evidence="5" type="ORF">LP52_02180</name>
</gene>
<dbReference type="GO" id="GO:0008703">
    <property type="term" value="F:5-amino-6-(5-phosphoribosylamino)uracil reductase activity"/>
    <property type="evidence" value="ECO:0007669"/>
    <property type="project" value="InterPro"/>
</dbReference>
<accession>A0A0C2FLZ3</accession>
<dbReference type="RefSeq" id="WP_040270280.1">
    <property type="nucleotide sequence ID" value="NZ_JROO01000004.1"/>
</dbReference>
<dbReference type="PANTHER" id="PTHR38011:SF7">
    <property type="entry name" value="2,5-DIAMINO-6-RIBOSYLAMINO-4(3H)-PYRIMIDINONE 5'-PHOSPHATE REDUCTASE"/>
    <property type="match status" value="1"/>
</dbReference>
<dbReference type="InterPro" id="IPR050765">
    <property type="entry name" value="Riboflavin_Biosynth_HTPR"/>
</dbReference>